<dbReference type="InterPro" id="IPR050386">
    <property type="entry name" value="Glycosyl_hydrolase_5"/>
</dbReference>
<organism evidence="10 11">
    <name type="scientific">Aureobasidium melanogenum</name>
    <name type="common">Aureobasidium pullulans var. melanogenum</name>
    <dbReference type="NCBI Taxonomy" id="46634"/>
    <lineage>
        <taxon>Eukaryota</taxon>
        <taxon>Fungi</taxon>
        <taxon>Dikarya</taxon>
        <taxon>Ascomycota</taxon>
        <taxon>Pezizomycotina</taxon>
        <taxon>Dothideomycetes</taxon>
        <taxon>Dothideomycetidae</taxon>
        <taxon>Dothideales</taxon>
        <taxon>Saccotheciaceae</taxon>
        <taxon>Aureobasidium</taxon>
    </lineage>
</organism>
<dbReference type="GO" id="GO:0009251">
    <property type="term" value="P:glucan catabolic process"/>
    <property type="evidence" value="ECO:0007669"/>
    <property type="project" value="TreeGrafter"/>
</dbReference>
<gene>
    <name evidence="10" type="ORF">KCU76_g8496</name>
</gene>
<evidence type="ECO:0000256" key="3">
    <source>
        <dbReference type="ARBA" id="ARBA00022525"/>
    </source>
</evidence>
<dbReference type="PANTHER" id="PTHR31297">
    <property type="entry name" value="GLUCAN ENDO-1,6-BETA-GLUCOSIDASE B"/>
    <property type="match status" value="1"/>
</dbReference>
<evidence type="ECO:0000256" key="2">
    <source>
        <dbReference type="ARBA" id="ARBA00005641"/>
    </source>
</evidence>
<accession>A0A9P8EHT6</accession>
<sequence length="191" mass="21134">FTIAPINEASDNLAGFGSAAGLSANATNWINTYVDGVLKKIAAVDKRIPLQLQDCFKGASYWAPFYDASTNIVFDSHVYYFAAAGTYANYVNPAVCGQAQYIAEETKFPVFIGEWSLQAMYNNTLNVTTRKTLFDTQRYAWQKYVAGGSFWTAVSYSTAAVDGEGTQRDYWSYIDLINQGVITKQTNASYC</sequence>
<reference evidence="10" key="2">
    <citation type="submission" date="2021-08" db="EMBL/GenBank/DDBJ databases">
        <authorList>
            <person name="Gostincar C."/>
            <person name="Sun X."/>
            <person name="Song Z."/>
            <person name="Gunde-Cimerman N."/>
        </authorList>
    </citation>
    <scope>NUCLEOTIDE SEQUENCE</scope>
    <source>
        <strain evidence="10">EXF-9911</strain>
    </source>
</reference>
<evidence type="ECO:0000313" key="10">
    <source>
        <dbReference type="EMBL" id="KAG9689957.1"/>
    </source>
</evidence>
<protein>
    <recommendedName>
        <fullName evidence="9">glucan 1,3-beta-glucosidase</fullName>
        <ecNumber evidence="9">3.2.1.58</ecNumber>
    </recommendedName>
</protein>
<dbReference type="PANTHER" id="PTHR31297:SF1">
    <property type="entry name" value="GLUCAN 1,3-BETA-GLUCOSIDASE I_II-RELATED"/>
    <property type="match status" value="1"/>
</dbReference>
<evidence type="ECO:0000256" key="6">
    <source>
        <dbReference type="ARBA" id="ARBA00023295"/>
    </source>
</evidence>
<comment type="similarity">
    <text evidence="2">Belongs to the glycosyl hydrolase 5 (cellulase A) family.</text>
</comment>
<comment type="caution">
    <text evidence="10">The sequence shown here is derived from an EMBL/GenBank/DDBJ whole genome shotgun (WGS) entry which is preliminary data.</text>
</comment>
<name>A0A9P8EHT6_AURME</name>
<dbReference type="GO" id="GO:0005576">
    <property type="term" value="C:extracellular region"/>
    <property type="evidence" value="ECO:0007669"/>
    <property type="project" value="UniProtKB-SubCell"/>
</dbReference>
<dbReference type="AlphaFoldDB" id="A0A9P8EHT6"/>
<evidence type="ECO:0000256" key="5">
    <source>
        <dbReference type="ARBA" id="ARBA00022801"/>
    </source>
</evidence>
<evidence type="ECO:0000313" key="11">
    <source>
        <dbReference type="Proteomes" id="UP000779574"/>
    </source>
</evidence>
<evidence type="ECO:0000256" key="1">
    <source>
        <dbReference type="ARBA" id="ARBA00004613"/>
    </source>
</evidence>
<dbReference type="EC" id="3.2.1.58" evidence="9"/>
<dbReference type="GO" id="GO:0004338">
    <property type="term" value="F:glucan exo-1,3-beta-glucosidase activity"/>
    <property type="evidence" value="ECO:0007669"/>
    <property type="project" value="UniProtKB-EC"/>
</dbReference>
<evidence type="ECO:0000256" key="7">
    <source>
        <dbReference type="ARBA" id="ARBA00023316"/>
    </source>
</evidence>
<dbReference type="Proteomes" id="UP000779574">
    <property type="component" value="Unassembled WGS sequence"/>
</dbReference>
<comment type="catalytic activity">
    <reaction evidence="8">
        <text>Successive hydrolysis of beta-D-glucose units from the non-reducing ends of (1-&gt;3)-beta-D-glucans, releasing alpha-glucose.</text>
        <dbReference type="EC" id="3.2.1.58"/>
    </reaction>
</comment>
<evidence type="ECO:0000256" key="9">
    <source>
        <dbReference type="ARBA" id="ARBA00038929"/>
    </source>
</evidence>
<dbReference type="GO" id="GO:0071555">
    <property type="term" value="P:cell wall organization"/>
    <property type="evidence" value="ECO:0007669"/>
    <property type="project" value="UniProtKB-KW"/>
</dbReference>
<reference evidence="10" key="1">
    <citation type="journal article" date="2021" name="J Fungi (Basel)">
        <title>Virulence traits and population genomics of the black yeast Aureobasidium melanogenum.</title>
        <authorList>
            <person name="Cernosa A."/>
            <person name="Sun X."/>
            <person name="Gostincar C."/>
            <person name="Fang C."/>
            <person name="Gunde-Cimerman N."/>
            <person name="Song Z."/>
        </authorList>
    </citation>
    <scope>NUCLEOTIDE SEQUENCE</scope>
    <source>
        <strain evidence="10">EXF-9911</strain>
    </source>
</reference>
<feature type="non-terminal residue" evidence="10">
    <location>
        <position position="191"/>
    </location>
</feature>
<comment type="subcellular location">
    <subcellularLocation>
        <location evidence="1">Secreted</location>
    </subcellularLocation>
</comment>
<dbReference type="Gene3D" id="3.20.20.80">
    <property type="entry name" value="Glycosidases"/>
    <property type="match status" value="1"/>
</dbReference>
<keyword evidence="6" id="KW-0326">Glycosidase</keyword>
<dbReference type="InterPro" id="IPR017853">
    <property type="entry name" value="GH"/>
</dbReference>
<keyword evidence="4" id="KW-0732">Signal</keyword>
<keyword evidence="5 10" id="KW-0378">Hydrolase</keyword>
<dbReference type="EMBL" id="JAHFXF010000329">
    <property type="protein sequence ID" value="KAG9689957.1"/>
    <property type="molecule type" value="Genomic_DNA"/>
</dbReference>
<dbReference type="SUPFAM" id="SSF51445">
    <property type="entry name" value="(Trans)glycosidases"/>
    <property type="match status" value="1"/>
</dbReference>
<keyword evidence="7" id="KW-0961">Cell wall biogenesis/degradation</keyword>
<dbReference type="GO" id="GO:0009986">
    <property type="term" value="C:cell surface"/>
    <property type="evidence" value="ECO:0007669"/>
    <property type="project" value="TreeGrafter"/>
</dbReference>
<feature type="non-terminal residue" evidence="10">
    <location>
        <position position="1"/>
    </location>
</feature>
<evidence type="ECO:0000256" key="8">
    <source>
        <dbReference type="ARBA" id="ARBA00036824"/>
    </source>
</evidence>
<keyword evidence="3" id="KW-0964">Secreted</keyword>
<proteinExistence type="inferred from homology"/>
<evidence type="ECO:0000256" key="4">
    <source>
        <dbReference type="ARBA" id="ARBA00022729"/>
    </source>
</evidence>